<organism evidence="8 9">
    <name type="scientific">Dechloromonas agitata</name>
    <dbReference type="NCBI Taxonomy" id="73030"/>
    <lineage>
        <taxon>Bacteria</taxon>
        <taxon>Pseudomonadati</taxon>
        <taxon>Pseudomonadota</taxon>
        <taxon>Betaproteobacteria</taxon>
        <taxon>Rhodocyclales</taxon>
        <taxon>Azonexaceae</taxon>
        <taxon>Dechloromonas</taxon>
    </lineage>
</organism>
<dbReference type="InterPro" id="IPR000594">
    <property type="entry name" value="ThiF_NAD_FAD-bd"/>
</dbReference>
<dbReference type="InterPro" id="IPR032865">
    <property type="entry name" value="Prok-E2_A"/>
</dbReference>
<dbReference type="GO" id="GO:0008237">
    <property type="term" value="F:metallopeptidase activity"/>
    <property type="evidence" value="ECO:0007669"/>
    <property type="project" value="UniProtKB-KW"/>
</dbReference>
<evidence type="ECO:0000256" key="5">
    <source>
        <dbReference type="ARBA" id="ARBA00023049"/>
    </source>
</evidence>
<dbReference type="Pfam" id="PF14457">
    <property type="entry name" value="Prok-E2_A"/>
    <property type="match status" value="1"/>
</dbReference>
<keyword evidence="3" id="KW-0378">Hydrolase</keyword>
<evidence type="ECO:0000256" key="4">
    <source>
        <dbReference type="ARBA" id="ARBA00022833"/>
    </source>
</evidence>
<feature type="domain" description="JAB" evidence="7">
    <location>
        <begin position="626"/>
        <end position="736"/>
    </location>
</feature>
<keyword evidence="4" id="KW-0862">Zinc</keyword>
<name>A0A930BUK5_9RHOO</name>
<dbReference type="GO" id="GO:0006508">
    <property type="term" value="P:proteolysis"/>
    <property type="evidence" value="ECO:0007669"/>
    <property type="project" value="UniProtKB-KW"/>
</dbReference>
<dbReference type="Pfam" id="PF00899">
    <property type="entry name" value="ThiF"/>
    <property type="match status" value="1"/>
</dbReference>
<protein>
    <submittedName>
        <fullName evidence="8">ThiF family adenylyltransferase</fullName>
    </submittedName>
</protein>
<dbReference type="Proteomes" id="UP000718593">
    <property type="component" value="Unassembled WGS sequence"/>
</dbReference>
<evidence type="ECO:0000256" key="2">
    <source>
        <dbReference type="ARBA" id="ARBA00022723"/>
    </source>
</evidence>
<evidence type="ECO:0000256" key="1">
    <source>
        <dbReference type="ARBA" id="ARBA00022670"/>
    </source>
</evidence>
<gene>
    <name evidence="8" type="ORF">HXL68_10785</name>
</gene>
<evidence type="ECO:0000259" key="7">
    <source>
        <dbReference type="Pfam" id="PF14464"/>
    </source>
</evidence>
<sequence>MTAIDDAFDQLRRHRGLSRVGDPVEVDGAIRIEIDIPVELPSRARPAGVSATGVRAIETCTLVFPSGWPLCAPRPYLRADFPLDLPHINPHRSGQLVSPCVFEGSLDELLHRFGLDAVIDQVIEWLRNAAAGMLIDHAQGWEPTRRDACPSTIVFSAERLSAAAPIDGTILTTSASYATVEGGLFAFLAPGFNPWPDLVFDQTQQGEPRGKWASGHCAAFVARAPIIDGQPHVVATYQPETVADLDSLLGRATALGVDRDTLARVLDDYYRRSVFDPRQDMRGWTHGLYAIVVLVVQRPVALVGTPGRSIEVLPYVVRYEVDAQSPFERKASVHPAFHAHALAPELLARTSGHPAQATTQKLVLLGCGSLGSKIGLHLGRAGFGGFTFVDNEGMSPHNLARHALVDEMSGLLPPNKAEQMKAAFAKLSHADARAVDGDAVSVLSDAARFADVVPDDATLILDATASLQVLAAASKAAPLAGCSARLARAAMYGQGRCAVLMLEGPGRTVRVDDLAALLFEHCRVNPEVRVAIAGDSTEPTRVFVGDNCRSLTTPISDAVVSRSAAPMAIQIERWLVGGLPLSGQLCIGVADAAALGMSWTTVATSPVTVVSVTEDGGWDVRILPAVAEAIDADARYWGASETGGALIGRISYECRTITITGLVDAPPDSVRGSARFILGTSGLVQNLRRAHADSLGYLMFVGTWHSHPLGGPHSGIDRETLRSIARDAGGLPAVSLVWTPTGLRCAIDRW</sequence>
<evidence type="ECO:0000313" key="8">
    <source>
        <dbReference type="EMBL" id="MBF1165516.1"/>
    </source>
</evidence>
<evidence type="ECO:0000259" key="6">
    <source>
        <dbReference type="Pfam" id="PF00899"/>
    </source>
</evidence>
<dbReference type="InterPro" id="IPR035985">
    <property type="entry name" value="Ubiquitin-activating_enz"/>
</dbReference>
<keyword evidence="1" id="KW-0645">Protease</keyword>
<dbReference type="GO" id="GO:0008641">
    <property type="term" value="F:ubiquitin-like modifier activating enzyme activity"/>
    <property type="evidence" value="ECO:0007669"/>
    <property type="project" value="InterPro"/>
</dbReference>
<accession>A0A930BUK5</accession>
<dbReference type="AlphaFoldDB" id="A0A930BUK5"/>
<reference evidence="8" key="1">
    <citation type="submission" date="2020-04" db="EMBL/GenBank/DDBJ databases">
        <title>Deep metagenomics examines the oral microbiome during advanced dental caries in children, revealing novel taxa and co-occurrences with host molecules.</title>
        <authorList>
            <person name="Baker J.L."/>
            <person name="Morton J.T."/>
            <person name="Dinis M."/>
            <person name="Alvarez R."/>
            <person name="Tran N.C."/>
            <person name="Knight R."/>
            <person name="Edlund A."/>
        </authorList>
    </citation>
    <scope>NUCLEOTIDE SEQUENCE</scope>
    <source>
        <strain evidence="8">JCVI_32_bin.24</strain>
    </source>
</reference>
<keyword evidence="2" id="KW-0479">Metal-binding</keyword>
<evidence type="ECO:0000313" key="9">
    <source>
        <dbReference type="Proteomes" id="UP000718593"/>
    </source>
</evidence>
<dbReference type="SUPFAM" id="SSF69572">
    <property type="entry name" value="Activating enzymes of the ubiquitin-like proteins"/>
    <property type="match status" value="1"/>
</dbReference>
<feature type="domain" description="THIF-type NAD/FAD binding fold" evidence="6">
    <location>
        <begin position="358"/>
        <end position="466"/>
    </location>
</feature>
<proteinExistence type="predicted"/>
<keyword evidence="8" id="KW-0548">Nucleotidyltransferase</keyword>
<comment type="caution">
    <text evidence="8">The sequence shown here is derived from an EMBL/GenBank/DDBJ whole genome shotgun (WGS) entry which is preliminary data.</text>
</comment>
<evidence type="ECO:0000256" key="3">
    <source>
        <dbReference type="ARBA" id="ARBA00022801"/>
    </source>
</evidence>
<dbReference type="EMBL" id="JABZMI010000220">
    <property type="protein sequence ID" value="MBF1165516.1"/>
    <property type="molecule type" value="Genomic_DNA"/>
</dbReference>
<keyword evidence="5" id="KW-0482">Metalloprotease</keyword>
<dbReference type="GO" id="GO:0016779">
    <property type="term" value="F:nucleotidyltransferase activity"/>
    <property type="evidence" value="ECO:0007669"/>
    <property type="project" value="UniProtKB-KW"/>
</dbReference>
<dbReference type="Gene3D" id="3.40.50.720">
    <property type="entry name" value="NAD(P)-binding Rossmann-like Domain"/>
    <property type="match status" value="1"/>
</dbReference>
<dbReference type="InterPro" id="IPR028090">
    <property type="entry name" value="JAB_dom_prok"/>
</dbReference>
<dbReference type="Pfam" id="PF14464">
    <property type="entry name" value="Prok-JAB"/>
    <property type="match status" value="1"/>
</dbReference>
<dbReference type="GO" id="GO:0046872">
    <property type="term" value="F:metal ion binding"/>
    <property type="evidence" value="ECO:0007669"/>
    <property type="project" value="UniProtKB-KW"/>
</dbReference>
<keyword evidence="8" id="KW-0808">Transferase</keyword>